<dbReference type="CDD" id="cd06225">
    <property type="entry name" value="HAMP"/>
    <property type="match status" value="1"/>
</dbReference>
<feature type="transmembrane region" description="Helical" evidence="5">
    <location>
        <begin position="41"/>
        <end position="63"/>
    </location>
</feature>
<comment type="subcellular location">
    <subcellularLocation>
        <location evidence="1">Membrane</location>
    </subcellularLocation>
</comment>
<evidence type="ECO:0000256" key="2">
    <source>
        <dbReference type="ARBA" id="ARBA00022481"/>
    </source>
</evidence>
<dbReference type="Pfam" id="PF00015">
    <property type="entry name" value="MCPsignal"/>
    <property type="match status" value="1"/>
</dbReference>
<dbReference type="OrthoDB" id="354287at2"/>
<evidence type="ECO:0000259" key="6">
    <source>
        <dbReference type="PROSITE" id="PS50111"/>
    </source>
</evidence>
<reference evidence="8 9" key="1">
    <citation type="submission" date="2019-07" db="EMBL/GenBank/DDBJ databases">
        <title>Genome sequencing for Ferrovibrio sp. K5.</title>
        <authorList>
            <person name="Park S.-J."/>
        </authorList>
    </citation>
    <scope>NUCLEOTIDE SEQUENCE [LARGE SCALE GENOMIC DNA]</scope>
    <source>
        <strain evidence="8 9">K5</strain>
    </source>
</reference>
<feature type="transmembrane region" description="Helical" evidence="5">
    <location>
        <begin position="325"/>
        <end position="347"/>
    </location>
</feature>
<dbReference type="Pfam" id="PF00672">
    <property type="entry name" value="HAMP"/>
    <property type="match status" value="1"/>
</dbReference>
<dbReference type="GO" id="GO:0006935">
    <property type="term" value="P:chemotaxis"/>
    <property type="evidence" value="ECO:0007669"/>
    <property type="project" value="TreeGrafter"/>
</dbReference>
<dbReference type="SUPFAM" id="SSF58104">
    <property type="entry name" value="Methyl-accepting chemotaxis protein (MCP) signaling domain"/>
    <property type="match status" value="1"/>
</dbReference>
<dbReference type="SMART" id="SM01358">
    <property type="entry name" value="HBM"/>
    <property type="match status" value="1"/>
</dbReference>
<keyword evidence="4" id="KW-0807">Transducer</keyword>
<dbReference type="Gene3D" id="6.10.340.10">
    <property type="match status" value="1"/>
</dbReference>
<feature type="domain" description="HAMP" evidence="7">
    <location>
        <begin position="466"/>
        <end position="518"/>
    </location>
</feature>
<dbReference type="GO" id="GO:0007165">
    <property type="term" value="P:signal transduction"/>
    <property type="evidence" value="ECO:0007669"/>
    <property type="project" value="UniProtKB-KW"/>
</dbReference>
<dbReference type="InterPro" id="IPR051310">
    <property type="entry name" value="MCP_chemotaxis"/>
</dbReference>
<dbReference type="FunFam" id="1.10.287.950:FF:000001">
    <property type="entry name" value="Methyl-accepting chemotaxis sensory transducer"/>
    <property type="match status" value="1"/>
</dbReference>
<dbReference type="Proteomes" id="UP000317496">
    <property type="component" value="Chromosome"/>
</dbReference>
<dbReference type="PROSITE" id="PS50885">
    <property type="entry name" value="HAMP"/>
    <property type="match status" value="2"/>
</dbReference>
<keyword evidence="9" id="KW-1185">Reference proteome</keyword>
<dbReference type="SMART" id="SM00283">
    <property type="entry name" value="MA"/>
    <property type="match status" value="1"/>
</dbReference>
<dbReference type="GO" id="GO:0004888">
    <property type="term" value="F:transmembrane signaling receptor activity"/>
    <property type="evidence" value="ECO:0007669"/>
    <property type="project" value="TreeGrafter"/>
</dbReference>
<evidence type="ECO:0000256" key="4">
    <source>
        <dbReference type="PROSITE-ProRule" id="PRU00284"/>
    </source>
</evidence>
<comment type="similarity">
    <text evidence="3">Belongs to the methyl-accepting chemotaxis (MCP) protein family.</text>
</comment>
<dbReference type="KEGG" id="fer:FNB15_06190"/>
<dbReference type="PANTHER" id="PTHR43531">
    <property type="entry name" value="PROTEIN ICFG"/>
    <property type="match status" value="1"/>
</dbReference>
<evidence type="ECO:0000256" key="5">
    <source>
        <dbReference type="SAM" id="Phobius"/>
    </source>
</evidence>
<name>A0A516GZG2_9PROT</name>
<evidence type="ECO:0000256" key="3">
    <source>
        <dbReference type="ARBA" id="ARBA00029447"/>
    </source>
</evidence>
<dbReference type="Gene3D" id="1.10.287.950">
    <property type="entry name" value="Methyl-accepting chemotaxis protein"/>
    <property type="match status" value="1"/>
</dbReference>
<feature type="domain" description="HAMP" evidence="7">
    <location>
        <begin position="349"/>
        <end position="402"/>
    </location>
</feature>
<evidence type="ECO:0000259" key="7">
    <source>
        <dbReference type="PROSITE" id="PS50885"/>
    </source>
</evidence>
<evidence type="ECO:0000313" key="9">
    <source>
        <dbReference type="Proteomes" id="UP000317496"/>
    </source>
</evidence>
<dbReference type="CDD" id="cd11386">
    <property type="entry name" value="MCP_signal"/>
    <property type="match status" value="1"/>
</dbReference>
<dbReference type="Pfam" id="PF18947">
    <property type="entry name" value="HAMP_2"/>
    <property type="match status" value="1"/>
</dbReference>
<feature type="domain" description="Methyl-accepting transducer" evidence="6">
    <location>
        <begin position="523"/>
        <end position="752"/>
    </location>
</feature>
<dbReference type="SUPFAM" id="SSF158472">
    <property type="entry name" value="HAMP domain-like"/>
    <property type="match status" value="1"/>
</dbReference>
<evidence type="ECO:0000313" key="8">
    <source>
        <dbReference type="EMBL" id="QDO96892.1"/>
    </source>
</evidence>
<dbReference type="PROSITE" id="PS50111">
    <property type="entry name" value="CHEMOTAXIS_TRANSDUC_2"/>
    <property type="match status" value="1"/>
</dbReference>
<dbReference type="InterPro" id="IPR032255">
    <property type="entry name" value="HBM"/>
</dbReference>
<dbReference type="EMBL" id="CP041636">
    <property type="protein sequence ID" value="QDO96892.1"/>
    <property type="molecule type" value="Genomic_DNA"/>
</dbReference>
<keyword evidence="5" id="KW-1133">Transmembrane helix</keyword>
<dbReference type="AlphaFoldDB" id="A0A516GZG2"/>
<organism evidence="8 9">
    <name type="scientific">Ferrovibrio terrae</name>
    <dbReference type="NCBI Taxonomy" id="2594003"/>
    <lineage>
        <taxon>Bacteria</taxon>
        <taxon>Pseudomonadati</taxon>
        <taxon>Pseudomonadota</taxon>
        <taxon>Alphaproteobacteria</taxon>
        <taxon>Rhodospirillales</taxon>
        <taxon>Rhodospirillaceae</taxon>
        <taxon>Ferrovibrio</taxon>
    </lineage>
</organism>
<sequence length="768" mass="80708">MEFPAMAVSEAATDLIPQPATESRKPPLAAWFGRLGIRARIAIGFGIALGLLVIVSAASVYGVQAGRSAFGTYDRITGNNQRLQQFERDMLDLRRNLLLYIERDDPRGLLATRRLEPQMTETLDTLVAGVRDPQRKAMLAEAAPQLKSAFAKLAQAITARNTLKSVTGSQLDVYGPRARDSLVQLVKAANKKQDFVSASEAGLVLDGFSEIRIAATRFVGKGDMAMANEARGKVGTFVDMIEDLKAVLDDEALQKLAAEAEGFAKQYEAGILAAAAAAGDINRLVYQEIEQEIAQIVEKIDQVKTSQGATLARERDGAISVLETTFATVLAVSLVALAIGIIFAWLIGRNIANPIVALTQAMSVLARGDFSAIVPGLQRGDEIGRMANAVAVFKQNGAENEQLRQAVDLERRSAEQTRGEQDALLDRAVGEIVAAAAAGDLQHRIDTAPLDGVAVRLGDGINRLLDAISGAIADVGGVLSGLASGDLTRRVDGDYHGVFAKLQGDVNMAGETLADAMRQIAQSANTVRDASAEISTGSQDLAQRTESQAAALEQTAASMHEVTATVKQNADNAQAANQLAVAARDTAEKGGSVVADAVTAVTQIEDSARKISDIVGLIDEIAFQTNLLALNASVEAARAGEAGKGFAVVAQEVRALAQRSANASREIKGLIQASNTQVKTGAALVNQTGAALAEIVTSVKKVSDIVAEIAAASSEQARGLEEVNGAVVNMDEMTQRNGALVEQTNASAQAMANQAGELAAQVARFRIG</sequence>
<proteinExistence type="inferred from homology"/>
<dbReference type="GO" id="GO:0005886">
    <property type="term" value="C:plasma membrane"/>
    <property type="evidence" value="ECO:0007669"/>
    <property type="project" value="TreeGrafter"/>
</dbReference>
<gene>
    <name evidence="8" type="ORF">FNB15_06190</name>
</gene>
<accession>A0A516GZG2</accession>
<keyword evidence="5" id="KW-0472">Membrane</keyword>
<dbReference type="PANTHER" id="PTHR43531:SF14">
    <property type="entry name" value="METHYL-ACCEPTING CHEMOTAXIS PROTEIN I-RELATED"/>
    <property type="match status" value="1"/>
</dbReference>
<keyword evidence="5" id="KW-0812">Transmembrane</keyword>
<protein>
    <submittedName>
        <fullName evidence="8">HAMP domain-containing protein</fullName>
    </submittedName>
</protein>
<keyword evidence="2" id="KW-0488">Methylation</keyword>
<dbReference type="InterPro" id="IPR004089">
    <property type="entry name" value="MCPsignal_dom"/>
</dbReference>
<dbReference type="InterPro" id="IPR003660">
    <property type="entry name" value="HAMP_dom"/>
</dbReference>
<evidence type="ECO:0000256" key="1">
    <source>
        <dbReference type="ARBA" id="ARBA00004370"/>
    </source>
</evidence>
<dbReference type="SMART" id="SM00304">
    <property type="entry name" value="HAMP"/>
    <property type="match status" value="2"/>
</dbReference>